<protein>
    <submittedName>
        <fullName evidence="2">Uncharacterized protein</fullName>
    </submittedName>
</protein>
<evidence type="ECO:0000256" key="1">
    <source>
        <dbReference type="SAM" id="MobiDB-lite"/>
    </source>
</evidence>
<gene>
    <name evidence="2" type="ORF">A33K_13547</name>
</gene>
<reference evidence="3" key="1">
    <citation type="journal article" date="2012" name="J. Bacteriol.">
        <title>Revised Genome Sequence of Burkholderia thailandensis MSMB43 with Improved Annotation.</title>
        <authorList>
            <person name="Zhuo Y."/>
            <person name="Liu L."/>
            <person name="Wang Q."/>
            <person name="Liu X."/>
            <person name="Ren B."/>
            <person name="Liu M."/>
            <person name="Ni P."/>
            <person name="Cheng Y.Q."/>
            <person name="Zhang L."/>
        </authorList>
    </citation>
    <scope>NUCLEOTIDE SEQUENCE [LARGE SCALE GENOMIC DNA]</scope>
    <source>
        <strain evidence="3">MSMB43</strain>
    </source>
</reference>
<feature type="region of interest" description="Disordered" evidence="1">
    <location>
        <begin position="1"/>
        <end position="24"/>
    </location>
</feature>
<evidence type="ECO:0000313" key="2">
    <source>
        <dbReference type="EMBL" id="EIP89964.1"/>
    </source>
</evidence>
<name>A0ABN0GD77_9BURK</name>
<sequence>MPARLALGATAGFGRRRKGPQKRARAPFSFFAVQSTHGFLDGAAPSAASGGLTPMTSR</sequence>
<proteinExistence type="predicted"/>
<feature type="compositionally biased region" description="Basic residues" evidence="1">
    <location>
        <begin position="14"/>
        <end position="24"/>
    </location>
</feature>
<keyword evidence="3" id="KW-1185">Reference proteome</keyword>
<dbReference type="Proteomes" id="UP000004682">
    <property type="component" value="Unassembled WGS sequence"/>
</dbReference>
<organism evidence="2 3">
    <name type="scientific">Burkholderia humptydooensis MSMB43</name>
    <dbReference type="NCBI Taxonomy" id="441157"/>
    <lineage>
        <taxon>Bacteria</taxon>
        <taxon>Pseudomonadati</taxon>
        <taxon>Pseudomonadota</taxon>
        <taxon>Betaproteobacteria</taxon>
        <taxon>Burkholderiales</taxon>
        <taxon>Burkholderiaceae</taxon>
        <taxon>Burkholderia</taxon>
        <taxon>pseudomallei group</taxon>
    </lineage>
</organism>
<evidence type="ECO:0000313" key="3">
    <source>
        <dbReference type="Proteomes" id="UP000004682"/>
    </source>
</evidence>
<accession>A0ABN0GD77</accession>
<dbReference type="EMBL" id="JH692061">
    <property type="protein sequence ID" value="EIP89964.1"/>
    <property type="molecule type" value="Genomic_DNA"/>
</dbReference>